<protein>
    <submittedName>
        <fullName evidence="1">Pleiotropic regulatory protein RsmS</fullName>
    </submittedName>
</protein>
<dbReference type="Proteomes" id="UP001056890">
    <property type="component" value="Chromosome"/>
</dbReference>
<organism evidence="1 2">
    <name type="scientific">Aeromonas encheleia</name>
    <dbReference type="NCBI Taxonomy" id="73010"/>
    <lineage>
        <taxon>Bacteria</taxon>
        <taxon>Pseudomonadati</taxon>
        <taxon>Pseudomonadota</taxon>
        <taxon>Gammaproteobacteria</taxon>
        <taxon>Aeromonadales</taxon>
        <taxon>Aeromonadaceae</taxon>
        <taxon>Aeromonas</taxon>
    </lineage>
</organism>
<sequence>MSLENAPPEVKLAVDLIELLETNQIDPALALAALAIVQRDYERKIQQGAEQKSQPGEGQDH</sequence>
<accession>A0AAE9MD63</accession>
<dbReference type="Pfam" id="PF10689">
    <property type="entry name" value="DUF2496"/>
    <property type="match status" value="1"/>
</dbReference>
<dbReference type="EMBL" id="CP099717">
    <property type="protein sequence ID" value="USV56239.1"/>
    <property type="molecule type" value="Genomic_DNA"/>
</dbReference>
<dbReference type="InterPro" id="IPR019630">
    <property type="entry name" value="DUF2496_YbaM-rel"/>
</dbReference>
<dbReference type="RefSeq" id="WP_218290239.1">
    <property type="nucleotide sequence ID" value="NZ_CP093843.1"/>
</dbReference>
<evidence type="ECO:0000313" key="1">
    <source>
        <dbReference type="EMBL" id="USV56239.1"/>
    </source>
</evidence>
<name>A0AAE9MD63_9GAMM</name>
<dbReference type="AlphaFoldDB" id="A0AAE9MD63"/>
<proteinExistence type="predicted"/>
<reference evidence="1" key="1">
    <citation type="submission" date="2022-06" db="EMBL/GenBank/DDBJ databases">
        <title>Complete Genome of Aeromonas sp. Strain SOD01 Isolated from an Urban Freshwater Stream.</title>
        <authorList>
            <person name="Williams L.E."/>
            <person name="Brysgel T."/>
            <person name="Capestro E.M."/>
            <person name="Foltz G.V."/>
            <person name="Gardner A.E."/>
            <person name="Ingrassia J."/>
            <person name="Peterson E."/>
            <person name="Arruda J."/>
            <person name="Flaherty I."/>
            <person name="Hunt M."/>
            <person name="Pappas G."/>
            <person name="Ramsaran S."/>
            <person name="Rocha M."/>
        </authorList>
    </citation>
    <scope>NUCLEOTIDE SEQUENCE</scope>
    <source>
        <strain evidence="1">SOD01</strain>
    </source>
</reference>
<evidence type="ECO:0000313" key="2">
    <source>
        <dbReference type="Proteomes" id="UP001056890"/>
    </source>
</evidence>
<keyword evidence="2" id="KW-1185">Reference proteome</keyword>
<gene>
    <name evidence="1" type="primary">rsmS</name>
    <name evidence="1" type="ORF">NHF51_12825</name>
</gene>
<dbReference type="NCBIfam" id="NF008266">
    <property type="entry name" value="PRK11038.1"/>
    <property type="match status" value="1"/>
</dbReference>